<evidence type="ECO:0000313" key="13">
    <source>
        <dbReference type="Proteomes" id="UP000886757"/>
    </source>
</evidence>
<organism evidence="12 13">
    <name type="scientific">Candidatus Choladousia intestinavium</name>
    <dbReference type="NCBI Taxonomy" id="2840727"/>
    <lineage>
        <taxon>Bacteria</taxon>
        <taxon>Bacillati</taxon>
        <taxon>Bacillota</taxon>
        <taxon>Clostridia</taxon>
        <taxon>Lachnospirales</taxon>
        <taxon>Lachnospiraceae</taxon>
        <taxon>Lachnospiraceae incertae sedis</taxon>
        <taxon>Candidatus Choladousia</taxon>
    </lineage>
</organism>
<dbReference type="EMBL" id="DVGK01000082">
    <property type="protein sequence ID" value="HIR13725.1"/>
    <property type="molecule type" value="Genomic_DNA"/>
</dbReference>
<keyword evidence="8 10" id="KW-0472">Membrane</keyword>
<keyword evidence="5" id="KW-0571">Peptide transport</keyword>
<feature type="transmembrane region" description="Helical" evidence="10">
    <location>
        <begin position="186"/>
        <end position="209"/>
    </location>
</feature>
<evidence type="ECO:0000256" key="9">
    <source>
        <dbReference type="ARBA" id="ARBA00024202"/>
    </source>
</evidence>
<evidence type="ECO:0000256" key="8">
    <source>
        <dbReference type="ARBA" id="ARBA00023136"/>
    </source>
</evidence>
<evidence type="ECO:0000256" key="4">
    <source>
        <dbReference type="ARBA" id="ARBA00022692"/>
    </source>
</evidence>
<proteinExistence type="inferred from homology"/>
<comment type="caution">
    <text evidence="12">The sequence shown here is derived from an EMBL/GenBank/DDBJ whole genome shotgun (WGS) entry which is preliminary data.</text>
</comment>
<dbReference type="GO" id="GO:0015031">
    <property type="term" value="P:protein transport"/>
    <property type="evidence" value="ECO:0007669"/>
    <property type="project" value="UniProtKB-KW"/>
</dbReference>
<feature type="domain" description="ABC transmembrane type-1" evidence="11">
    <location>
        <begin position="107"/>
        <end position="316"/>
    </location>
</feature>
<evidence type="ECO:0000256" key="1">
    <source>
        <dbReference type="ARBA" id="ARBA00004651"/>
    </source>
</evidence>
<sequence length="330" mass="36245">MLSMQIKTDPSDFEPLSKGFFKDEKENLEEIGFWKASWIRLKENKIAMAALVVILIIVLFAVLGPILSPYSYDQQIRGDENMTPCLAHPFGTDRLGRDLLVRCMVGTRISLAVGVVSALIVLVIGSIYGAISGLVGGKVDIAMMRLVDIVYSVPEILLIVVFKLVLDDPLNYLVTNVDFFRPLQKIGSGLLAIFIVYGCLYWVGMARIVRGQVLQLKEMEYVTAARALGASRKKLIKDHLLPNCIGQLIATVMLQIPSAIFTEAFLSFLGIGVSAPMASLGSLTSDALESISSSPYRMIFPALIISLIILAFNLFGDGLRDALDPKMKQR</sequence>
<dbReference type="PROSITE" id="PS50928">
    <property type="entry name" value="ABC_TM1"/>
    <property type="match status" value="1"/>
</dbReference>
<protein>
    <submittedName>
        <fullName evidence="12">ABC transporter permease</fullName>
    </submittedName>
</protein>
<evidence type="ECO:0000256" key="7">
    <source>
        <dbReference type="ARBA" id="ARBA00022989"/>
    </source>
</evidence>
<keyword evidence="6" id="KW-0653">Protein transport</keyword>
<evidence type="ECO:0000256" key="10">
    <source>
        <dbReference type="RuleBase" id="RU363032"/>
    </source>
</evidence>
<feature type="transmembrane region" description="Helical" evidence="10">
    <location>
        <begin position="46"/>
        <end position="67"/>
    </location>
</feature>
<evidence type="ECO:0000256" key="5">
    <source>
        <dbReference type="ARBA" id="ARBA00022856"/>
    </source>
</evidence>
<evidence type="ECO:0000259" key="11">
    <source>
        <dbReference type="PROSITE" id="PS50928"/>
    </source>
</evidence>
<evidence type="ECO:0000256" key="2">
    <source>
        <dbReference type="ARBA" id="ARBA00022448"/>
    </source>
</evidence>
<dbReference type="GO" id="GO:0005886">
    <property type="term" value="C:plasma membrane"/>
    <property type="evidence" value="ECO:0007669"/>
    <property type="project" value="UniProtKB-SubCell"/>
</dbReference>
<feature type="transmembrane region" description="Helical" evidence="10">
    <location>
        <begin position="296"/>
        <end position="315"/>
    </location>
</feature>
<feature type="transmembrane region" description="Helical" evidence="10">
    <location>
        <begin position="146"/>
        <end position="166"/>
    </location>
</feature>
<dbReference type="InterPro" id="IPR050366">
    <property type="entry name" value="BP-dependent_transpt_permease"/>
</dbReference>
<keyword evidence="7 10" id="KW-1133">Transmembrane helix</keyword>
<reference evidence="12" key="2">
    <citation type="journal article" date="2021" name="PeerJ">
        <title>Extensive microbial diversity within the chicken gut microbiome revealed by metagenomics and culture.</title>
        <authorList>
            <person name="Gilroy R."/>
            <person name="Ravi A."/>
            <person name="Getino M."/>
            <person name="Pursley I."/>
            <person name="Horton D.L."/>
            <person name="Alikhan N.F."/>
            <person name="Baker D."/>
            <person name="Gharbi K."/>
            <person name="Hall N."/>
            <person name="Watson M."/>
            <person name="Adriaenssens E.M."/>
            <person name="Foster-Nyarko E."/>
            <person name="Jarju S."/>
            <person name="Secka A."/>
            <person name="Antonio M."/>
            <person name="Oren A."/>
            <person name="Chaudhuri R.R."/>
            <person name="La Ragione R."/>
            <person name="Hildebrand F."/>
            <person name="Pallen M.J."/>
        </authorList>
    </citation>
    <scope>NUCLEOTIDE SEQUENCE</scope>
    <source>
        <strain evidence="12">ChiSjej4B22-8148</strain>
    </source>
</reference>
<comment type="subcellular location">
    <subcellularLocation>
        <location evidence="1 10">Cell membrane</location>
        <topology evidence="1 10">Multi-pass membrane protein</topology>
    </subcellularLocation>
</comment>
<dbReference type="SUPFAM" id="SSF161098">
    <property type="entry name" value="MetI-like"/>
    <property type="match status" value="1"/>
</dbReference>
<evidence type="ECO:0000256" key="3">
    <source>
        <dbReference type="ARBA" id="ARBA00022475"/>
    </source>
</evidence>
<dbReference type="CDD" id="cd06261">
    <property type="entry name" value="TM_PBP2"/>
    <property type="match status" value="1"/>
</dbReference>
<keyword evidence="3" id="KW-1003">Cell membrane</keyword>
<dbReference type="Pfam" id="PF00528">
    <property type="entry name" value="BPD_transp_1"/>
    <property type="match status" value="1"/>
</dbReference>
<keyword evidence="2 10" id="KW-0813">Transport</keyword>
<gene>
    <name evidence="12" type="ORF">IAB31_07365</name>
</gene>
<dbReference type="Gene3D" id="1.10.3720.10">
    <property type="entry name" value="MetI-like"/>
    <property type="match status" value="1"/>
</dbReference>
<feature type="transmembrane region" description="Helical" evidence="10">
    <location>
        <begin position="109"/>
        <end position="134"/>
    </location>
</feature>
<name>A0A9D1D8X4_9FIRM</name>
<dbReference type="GO" id="GO:0015833">
    <property type="term" value="P:peptide transport"/>
    <property type="evidence" value="ECO:0007669"/>
    <property type="project" value="UniProtKB-KW"/>
</dbReference>
<dbReference type="InterPro" id="IPR025966">
    <property type="entry name" value="OppC_N"/>
</dbReference>
<dbReference type="PANTHER" id="PTHR43386:SF24">
    <property type="entry name" value="OLIGOPEPTIDE TRANSPORT SYSTEM PERMEASE PROTEIN AMID"/>
    <property type="match status" value="1"/>
</dbReference>
<dbReference type="PANTHER" id="PTHR43386">
    <property type="entry name" value="OLIGOPEPTIDE TRANSPORT SYSTEM PERMEASE PROTEIN APPC"/>
    <property type="match status" value="1"/>
</dbReference>
<keyword evidence="4 10" id="KW-0812">Transmembrane</keyword>
<evidence type="ECO:0000256" key="6">
    <source>
        <dbReference type="ARBA" id="ARBA00022927"/>
    </source>
</evidence>
<dbReference type="InterPro" id="IPR035906">
    <property type="entry name" value="MetI-like_sf"/>
</dbReference>
<comment type="similarity">
    <text evidence="9">Belongs to the binding-protein-dependent transport system permease family. OppBC subfamily.</text>
</comment>
<dbReference type="GO" id="GO:0055085">
    <property type="term" value="P:transmembrane transport"/>
    <property type="evidence" value="ECO:0007669"/>
    <property type="project" value="InterPro"/>
</dbReference>
<accession>A0A9D1D8X4</accession>
<reference evidence="12" key="1">
    <citation type="submission" date="2020-10" db="EMBL/GenBank/DDBJ databases">
        <authorList>
            <person name="Gilroy R."/>
        </authorList>
    </citation>
    <scope>NUCLEOTIDE SEQUENCE</scope>
    <source>
        <strain evidence="12">ChiSjej4B22-8148</strain>
    </source>
</reference>
<evidence type="ECO:0000313" key="12">
    <source>
        <dbReference type="EMBL" id="HIR13725.1"/>
    </source>
</evidence>
<dbReference type="InterPro" id="IPR000515">
    <property type="entry name" value="MetI-like"/>
</dbReference>
<dbReference type="Proteomes" id="UP000886757">
    <property type="component" value="Unassembled WGS sequence"/>
</dbReference>
<feature type="transmembrane region" description="Helical" evidence="10">
    <location>
        <begin position="264"/>
        <end position="284"/>
    </location>
</feature>
<dbReference type="Pfam" id="PF12911">
    <property type="entry name" value="OppC_N"/>
    <property type="match status" value="1"/>
</dbReference>
<dbReference type="AlphaFoldDB" id="A0A9D1D8X4"/>